<dbReference type="AlphaFoldDB" id="A0A537KBA5"/>
<gene>
    <name evidence="1" type="ORF">E6H00_01805</name>
</gene>
<reference evidence="1 2" key="1">
    <citation type="journal article" date="2019" name="Nat. Microbiol.">
        <title>Mediterranean grassland soil C-N compound turnover is dependent on rainfall and depth, and is mediated by genomically divergent microorganisms.</title>
        <authorList>
            <person name="Diamond S."/>
            <person name="Andeer P.F."/>
            <person name="Li Z."/>
            <person name="Crits-Christoph A."/>
            <person name="Burstein D."/>
            <person name="Anantharaman K."/>
            <person name="Lane K.R."/>
            <person name="Thomas B.C."/>
            <person name="Pan C."/>
            <person name="Northen T.R."/>
            <person name="Banfield J.F."/>
        </authorList>
    </citation>
    <scope>NUCLEOTIDE SEQUENCE [LARGE SCALE GENOMIC DNA]</scope>
    <source>
        <strain evidence="1">NP_3</strain>
    </source>
</reference>
<dbReference type="Gene3D" id="1.10.1470.10">
    <property type="entry name" value="YjbJ"/>
    <property type="match status" value="1"/>
</dbReference>
<comment type="caution">
    <text evidence="1">The sequence shown here is derived from an EMBL/GenBank/DDBJ whole genome shotgun (WGS) entry which is preliminary data.</text>
</comment>
<dbReference type="InterPro" id="IPR036629">
    <property type="entry name" value="YjbJ_sf"/>
</dbReference>
<sequence length="74" mass="8442">MDWNSAQANWQQFRCEVHANWGRLTCGHLDAIAGRRACLANKIEEAYGVTGDVAEQQIKSFEARNQHPRPVSFR</sequence>
<dbReference type="EMBL" id="VBAK01000040">
    <property type="protein sequence ID" value="TMI93063.1"/>
    <property type="molecule type" value="Genomic_DNA"/>
</dbReference>
<dbReference type="SUPFAM" id="SSF69047">
    <property type="entry name" value="Hypothetical protein YjbJ"/>
    <property type="match status" value="1"/>
</dbReference>
<dbReference type="Proteomes" id="UP000318509">
    <property type="component" value="Unassembled WGS sequence"/>
</dbReference>
<name>A0A537KBA5_9BACT</name>
<accession>A0A537KBA5</accession>
<evidence type="ECO:0000313" key="2">
    <source>
        <dbReference type="Proteomes" id="UP000318509"/>
    </source>
</evidence>
<protein>
    <submittedName>
        <fullName evidence="1">General stress protein CsbD</fullName>
    </submittedName>
</protein>
<organism evidence="1 2">
    <name type="scientific">Candidatus Segetimicrobium genomatis</name>
    <dbReference type="NCBI Taxonomy" id="2569760"/>
    <lineage>
        <taxon>Bacteria</taxon>
        <taxon>Bacillati</taxon>
        <taxon>Candidatus Sysuimicrobiota</taxon>
        <taxon>Candidatus Sysuimicrobiia</taxon>
        <taxon>Candidatus Sysuimicrobiales</taxon>
        <taxon>Candidatus Segetimicrobiaceae</taxon>
        <taxon>Candidatus Segetimicrobium</taxon>
    </lineage>
</organism>
<evidence type="ECO:0000313" key="1">
    <source>
        <dbReference type="EMBL" id="TMI93063.1"/>
    </source>
</evidence>
<proteinExistence type="predicted"/>